<evidence type="ECO:0000256" key="6">
    <source>
        <dbReference type="SAM" id="MobiDB-lite"/>
    </source>
</evidence>
<evidence type="ECO:0000313" key="8">
    <source>
        <dbReference type="EMBL" id="ODV80845.1"/>
    </source>
</evidence>
<accession>A0A1E4SMX3</accession>
<dbReference type="GeneID" id="30981494"/>
<proteinExistence type="inferred from homology"/>
<dbReference type="InterPro" id="IPR020103">
    <property type="entry name" value="PsdUridine_synth_cat_dom_sf"/>
</dbReference>
<dbReference type="Gene3D" id="3.30.70.660">
    <property type="entry name" value="Pseudouridine synthase I, catalytic domain, C-terminal subdomain"/>
    <property type="match status" value="1"/>
</dbReference>
<evidence type="ECO:0000256" key="1">
    <source>
        <dbReference type="ARBA" id="ARBA00004123"/>
    </source>
</evidence>
<dbReference type="GO" id="GO:0005737">
    <property type="term" value="C:cytoplasm"/>
    <property type="evidence" value="ECO:0007669"/>
    <property type="project" value="EnsemblFungi"/>
</dbReference>
<dbReference type="OrthoDB" id="25767at2759"/>
<dbReference type="FunFam" id="3.30.70.580:FF:000020">
    <property type="entry name" value="tRNA pseudouridine synthase"/>
    <property type="match status" value="1"/>
</dbReference>
<dbReference type="Pfam" id="PF01416">
    <property type="entry name" value="PseudoU_synth_1"/>
    <property type="match status" value="1"/>
</dbReference>
<dbReference type="Proteomes" id="UP000094285">
    <property type="component" value="Unassembled WGS sequence"/>
</dbReference>
<dbReference type="InterPro" id="IPR020097">
    <property type="entry name" value="PsdUridine_synth_TruA_a/b_dom"/>
</dbReference>
<name>A0A1E4SMX3_9ASCO</name>
<dbReference type="EMBL" id="KV453910">
    <property type="protein sequence ID" value="ODV80845.1"/>
    <property type="molecule type" value="Genomic_DNA"/>
</dbReference>
<dbReference type="STRING" id="984487.A0A1E4SMX3"/>
<dbReference type="FunFam" id="3.30.70.660:FF:000012">
    <property type="entry name" value="tRNA pseudouridine synthase"/>
    <property type="match status" value="1"/>
</dbReference>
<dbReference type="SUPFAM" id="SSF55120">
    <property type="entry name" value="Pseudouridine synthase"/>
    <property type="match status" value="1"/>
</dbReference>
<evidence type="ECO:0000256" key="4">
    <source>
        <dbReference type="ARBA" id="ARBA00023235"/>
    </source>
</evidence>
<reference evidence="9" key="1">
    <citation type="submission" date="2016-05" db="EMBL/GenBank/DDBJ databases">
        <title>Comparative genomics of biotechnologically important yeasts.</title>
        <authorList>
            <consortium name="DOE Joint Genome Institute"/>
            <person name="Riley R."/>
            <person name="Haridas S."/>
            <person name="Wolfe K.H."/>
            <person name="Lopes M.R."/>
            <person name="Hittinger C.T."/>
            <person name="Goker M."/>
            <person name="Salamov A."/>
            <person name="Wisecaver J."/>
            <person name="Long T.M."/>
            <person name="Aerts A.L."/>
            <person name="Barry K."/>
            <person name="Choi C."/>
            <person name="Clum A."/>
            <person name="Coughlan A.Y."/>
            <person name="Deshpande S."/>
            <person name="Douglass A.P."/>
            <person name="Hanson S.J."/>
            <person name="Klenk H.-P."/>
            <person name="Labutti K."/>
            <person name="Lapidus A."/>
            <person name="Lindquist E."/>
            <person name="Lipzen A."/>
            <person name="Meier-Kolthoff J.P."/>
            <person name="Ohm R.A."/>
            <person name="Otillar R.P."/>
            <person name="Pangilinan J."/>
            <person name="Peng Y."/>
            <person name="Rokas A."/>
            <person name="Rosa C.A."/>
            <person name="Scheuner C."/>
            <person name="Sibirny A.A."/>
            <person name="Slot J.C."/>
            <person name="Stielow J.B."/>
            <person name="Sun H."/>
            <person name="Kurtzman C.P."/>
            <person name="Blackwell M."/>
            <person name="Grigoriev I.V."/>
            <person name="Jeffries T.W."/>
        </authorList>
    </citation>
    <scope>NUCLEOTIDE SEQUENCE [LARGE SCALE GENOMIC DNA]</scope>
    <source>
        <strain evidence="9">NRRL Y-17324</strain>
    </source>
</reference>
<sequence>MKEVPDYSLWTKEQLIKKIKELENVPTPKAVKKQKPFDFSKHNTRFVALKFAYLGWNYSGLAYQFEPTPKPTIESELLNAMVTAKLIEDVDPSACKFSRCGRTDKGVSAMNQVISLRLRSALTDEEQLLEENDVKELPYITILNSLLPSDIRVTAVCLRPPKGFDARFSCNYRHYRYLFKKDELDLELMNDAAKLYEGLHDFRHFCKIDGSKQITNYKRNIHSAKIGQLNEKYYYFDLKGSAFLWHQVRCMMAILFLIGQKLEPPSVITDLLDVERFEGKPHYEMANDIPLVLYDCSYDDLQWKVPLDIGHQNKHLKCFTNFKGIALDYQVKSNIVTIMEDIFLKDADKLTNAPGCGSINVGNGSGRNFTKYVKVEDKEKGQSYEVVNEKHKAKKQKKNQAAKLAAQEENLEEKSQ</sequence>
<evidence type="ECO:0000256" key="3">
    <source>
        <dbReference type="ARBA" id="ARBA00022694"/>
    </source>
</evidence>
<feature type="domain" description="Pseudouridine synthase I TruA alpha/beta" evidence="7">
    <location>
        <begin position="192"/>
        <end position="299"/>
    </location>
</feature>
<comment type="subcellular location">
    <subcellularLocation>
        <location evidence="1">Nucleus</location>
    </subcellularLocation>
</comment>
<dbReference type="InterPro" id="IPR020094">
    <property type="entry name" value="TruA/RsuA/RluB/E/F_N"/>
</dbReference>
<dbReference type="AlphaFoldDB" id="A0A1E4SMX3"/>
<evidence type="ECO:0000256" key="2">
    <source>
        <dbReference type="ARBA" id="ARBA00009375"/>
    </source>
</evidence>
<dbReference type="GO" id="GO:1990481">
    <property type="term" value="P:mRNA pseudouridine synthesis"/>
    <property type="evidence" value="ECO:0007669"/>
    <property type="project" value="EnsemblFungi"/>
</dbReference>
<keyword evidence="4" id="KW-0413">Isomerase</keyword>
<dbReference type="InterPro" id="IPR041707">
    <property type="entry name" value="Pus3-like"/>
</dbReference>
<keyword evidence="3" id="KW-0819">tRNA processing</keyword>
<protein>
    <submittedName>
        <fullName evidence="8">tRNA pseudouridine synthase</fullName>
    </submittedName>
</protein>
<dbReference type="InterPro" id="IPR020095">
    <property type="entry name" value="PsdUridine_synth_TruA_C"/>
</dbReference>
<comment type="similarity">
    <text evidence="2">Belongs to the tRNA pseudouridine synthase TruA family.</text>
</comment>
<feature type="region of interest" description="Disordered" evidence="6">
    <location>
        <begin position="384"/>
        <end position="416"/>
    </location>
</feature>
<evidence type="ECO:0000313" key="9">
    <source>
        <dbReference type="Proteomes" id="UP000094285"/>
    </source>
</evidence>
<dbReference type="PANTHER" id="PTHR11142:SF5">
    <property type="entry name" value="TRNA PSEUDOURIDINE(38_39) SYNTHASE"/>
    <property type="match status" value="1"/>
</dbReference>
<evidence type="ECO:0000259" key="7">
    <source>
        <dbReference type="Pfam" id="PF01416"/>
    </source>
</evidence>
<dbReference type="RefSeq" id="XP_020065967.1">
    <property type="nucleotide sequence ID" value="XM_020207357.1"/>
</dbReference>
<dbReference type="PANTHER" id="PTHR11142">
    <property type="entry name" value="PSEUDOURIDYLATE SYNTHASE"/>
    <property type="match status" value="1"/>
</dbReference>
<dbReference type="GO" id="GO:0009982">
    <property type="term" value="F:pseudouridine synthase activity"/>
    <property type="evidence" value="ECO:0007669"/>
    <property type="project" value="EnsemblFungi"/>
</dbReference>
<dbReference type="GO" id="GO:0003723">
    <property type="term" value="F:RNA binding"/>
    <property type="evidence" value="ECO:0007669"/>
    <property type="project" value="InterPro"/>
</dbReference>
<feature type="compositionally biased region" description="Basic residues" evidence="6">
    <location>
        <begin position="391"/>
        <end position="400"/>
    </location>
</feature>
<dbReference type="GO" id="GO:0031119">
    <property type="term" value="P:tRNA pseudouridine synthesis"/>
    <property type="evidence" value="ECO:0007669"/>
    <property type="project" value="EnsemblFungi"/>
</dbReference>
<organism evidence="8 9">
    <name type="scientific">Suhomyces tanzawaensis NRRL Y-17324</name>
    <dbReference type="NCBI Taxonomy" id="984487"/>
    <lineage>
        <taxon>Eukaryota</taxon>
        <taxon>Fungi</taxon>
        <taxon>Dikarya</taxon>
        <taxon>Ascomycota</taxon>
        <taxon>Saccharomycotina</taxon>
        <taxon>Pichiomycetes</taxon>
        <taxon>Debaryomycetaceae</taxon>
        <taxon>Suhomyces</taxon>
    </lineage>
</organism>
<evidence type="ECO:0000256" key="5">
    <source>
        <dbReference type="ARBA" id="ARBA00023242"/>
    </source>
</evidence>
<keyword evidence="9" id="KW-1185">Reference proteome</keyword>
<dbReference type="InterPro" id="IPR001406">
    <property type="entry name" value="PsdUridine_synth_TruA"/>
</dbReference>
<keyword evidence="5" id="KW-0539">Nucleus</keyword>
<dbReference type="Gene3D" id="3.30.70.580">
    <property type="entry name" value="Pseudouridine synthase I, catalytic domain, N-terminal subdomain"/>
    <property type="match status" value="1"/>
</dbReference>
<dbReference type="HAMAP" id="MF_00171">
    <property type="entry name" value="TruA"/>
    <property type="match status" value="1"/>
</dbReference>
<dbReference type="GO" id="GO:0005634">
    <property type="term" value="C:nucleus"/>
    <property type="evidence" value="ECO:0007669"/>
    <property type="project" value="UniProtKB-SubCell"/>
</dbReference>
<gene>
    <name evidence="8" type="ORF">CANTADRAFT_25219</name>
</gene>
<dbReference type="CDD" id="cd02569">
    <property type="entry name" value="PseudoU_synth_ScPus3"/>
    <property type="match status" value="1"/>
</dbReference>
<dbReference type="NCBIfam" id="TIGR00071">
    <property type="entry name" value="hisT_truA"/>
    <property type="match status" value="1"/>
</dbReference>